<sequence>MKEEAKNSYMYCTPDRLLERLVSPNNEGFDAKEHKAIVPNAKINSKTYKINENSGYAYLSRIQETQCSQRKNSDRVRMNNAIMSKCCKSPVSSQYQNLRSQYSRSSHKKRISNQIFKKRKGNLVGPIE</sequence>
<keyword evidence="2" id="KW-1185">Reference proteome</keyword>
<proteinExistence type="predicted"/>
<gene>
    <name evidence="1" type="ORF">ECRASSUSDP1_LOCUS10453</name>
</gene>
<accession>A0AAD1ULP9</accession>
<dbReference type="Proteomes" id="UP001295684">
    <property type="component" value="Unassembled WGS sequence"/>
</dbReference>
<name>A0AAD1ULP9_EUPCR</name>
<organism evidence="1 2">
    <name type="scientific">Euplotes crassus</name>
    <dbReference type="NCBI Taxonomy" id="5936"/>
    <lineage>
        <taxon>Eukaryota</taxon>
        <taxon>Sar</taxon>
        <taxon>Alveolata</taxon>
        <taxon>Ciliophora</taxon>
        <taxon>Intramacronucleata</taxon>
        <taxon>Spirotrichea</taxon>
        <taxon>Hypotrichia</taxon>
        <taxon>Euplotida</taxon>
        <taxon>Euplotidae</taxon>
        <taxon>Moneuplotes</taxon>
    </lineage>
</organism>
<protein>
    <submittedName>
        <fullName evidence="1">Uncharacterized protein</fullName>
    </submittedName>
</protein>
<comment type="caution">
    <text evidence="1">The sequence shown here is derived from an EMBL/GenBank/DDBJ whole genome shotgun (WGS) entry which is preliminary data.</text>
</comment>
<reference evidence="1" key="1">
    <citation type="submission" date="2023-07" db="EMBL/GenBank/DDBJ databases">
        <authorList>
            <consortium name="AG Swart"/>
            <person name="Singh M."/>
            <person name="Singh A."/>
            <person name="Seah K."/>
            <person name="Emmerich C."/>
        </authorList>
    </citation>
    <scope>NUCLEOTIDE SEQUENCE</scope>
    <source>
        <strain evidence="1">DP1</strain>
    </source>
</reference>
<dbReference type="AlphaFoldDB" id="A0AAD1ULP9"/>
<dbReference type="EMBL" id="CAMPGE010010307">
    <property type="protein sequence ID" value="CAI2369155.1"/>
    <property type="molecule type" value="Genomic_DNA"/>
</dbReference>
<evidence type="ECO:0000313" key="1">
    <source>
        <dbReference type="EMBL" id="CAI2369155.1"/>
    </source>
</evidence>
<evidence type="ECO:0000313" key="2">
    <source>
        <dbReference type="Proteomes" id="UP001295684"/>
    </source>
</evidence>